<dbReference type="GO" id="GO:0005524">
    <property type="term" value="F:ATP binding"/>
    <property type="evidence" value="ECO:0007669"/>
    <property type="project" value="UniProtKB-KW"/>
</dbReference>
<dbReference type="SUPFAM" id="SSF52540">
    <property type="entry name" value="P-loop containing nucleoside triphosphate hydrolases"/>
    <property type="match status" value="1"/>
</dbReference>
<evidence type="ECO:0000259" key="4">
    <source>
        <dbReference type="SMART" id="SM00382"/>
    </source>
</evidence>
<dbReference type="SMART" id="SM00382">
    <property type="entry name" value="AAA"/>
    <property type="match status" value="1"/>
</dbReference>
<dbReference type="PANTHER" id="PTHR23073">
    <property type="entry name" value="26S PROTEASOME REGULATORY SUBUNIT"/>
    <property type="match status" value="1"/>
</dbReference>
<keyword evidence="6" id="KW-1185">Reference proteome</keyword>
<protein>
    <submittedName>
        <fullName evidence="5">ATP-binding protein</fullName>
    </submittedName>
</protein>
<gene>
    <name evidence="5" type="ORF">HLB44_32530</name>
</gene>
<dbReference type="CDD" id="cd19481">
    <property type="entry name" value="RecA-like_protease"/>
    <property type="match status" value="1"/>
</dbReference>
<keyword evidence="3 5" id="KW-0067">ATP-binding</keyword>
<keyword evidence="2" id="KW-0547">Nucleotide-binding</keyword>
<dbReference type="Pfam" id="PF00004">
    <property type="entry name" value="AAA"/>
    <property type="match status" value="1"/>
</dbReference>
<dbReference type="EMBL" id="JABRWJ010000013">
    <property type="protein sequence ID" value="NRF71725.1"/>
    <property type="molecule type" value="Genomic_DNA"/>
</dbReference>
<evidence type="ECO:0000256" key="3">
    <source>
        <dbReference type="ARBA" id="ARBA00022840"/>
    </source>
</evidence>
<accession>A0ABX2ET97</accession>
<dbReference type="InterPro" id="IPR003959">
    <property type="entry name" value="ATPase_AAA_core"/>
</dbReference>
<comment type="caution">
    <text evidence="5">The sequence shown here is derived from an EMBL/GenBank/DDBJ whole genome shotgun (WGS) entry which is preliminary data.</text>
</comment>
<evidence type="ECO:0000256" key="2">
    <source>
        <dbReference type="ARBA" id="ARBA00022741"/>
    </source>
</evidence>
<dbReference type="InterPro" id="IPR027417">
    <property type="entry name" value="P-loop_NTPase"/>
</dbReference>
<comment type="similarity">
    <text evidence="1">Belongs to the AAA ATPase family.</text>
</comment>
<reference evidence="5 6" key="1">
    <citation type="submission" date="2020-05" db="EMBL/GenBank/DDBJ databases">
        <title>Aquincola sp. isolate from soil.</title>
        <authorList>
            <person name="Han J."/>
            <person name="Kim D.-U."/>
        </authorList>
    </citation>
    <scope>NUCLEOTIDE SEQUENCE [LARGE SCALE GENOMIC DNA]</scope>
    <source>
        <strain evidence="5 6">S2</strain>
    </source>
</reference>
<dbReference type="Gene3D" id="3.40.50.300">
    <property type="entry name" value="P-loop containing nucleotide triphosphate hydrolases"/>
    <property type="match status" value="1"/>
</dbReference>
<dbReference type="Proteomes" id="UP000737171">
    <property type="component" value="Unassembled WGS sequence"/>
</dbReference>
<evidence type="ECO:0000256" key="1">
    <source>
        <dbReference type="ARBA" id="ARBA00006914"/>
    </source>
</evidence>
<sequence>MKPARREVTEIVFAPNLRGADELANHWMRQATLRSRREIAWLWHERGHRAPTIAGELPPIVDKASDSLDLSRHWAEKRKFFGENVAAHYLSEKLQTAPPVLKKRRRGSFAWVVHELQLDEVASFALGLGLAAAFDATFGAVIATCLNDHARTYPNLMLIQRLWDSPEDALVLADPLHVLFGHGLLRRSSVAQRSYAETFWEQPLTVPPLIARELLSAHPIAPAGLELIEPRKEPGATPDKAGELMGYRLESEKATRLRVVPLLGNKRSAYRQAAAAVSSVTKRAFWEYRGAPALPAADEYLNTLVTLCWLQDRDLLVDHGLFDTAEKNRPRNDGLPPLSVPVTLFAPISEHLQVRHIDAELLLPVLKIPTLSYEGRLAAWREEFGRDATALDATLTEVARRFRYERATIRQIAAEIKALPGTPTEDDLIAACRAELGVDMGDLAAYVEPRFKDERLILPKKQSLQFQEQLGAMASLTKVHYGWGTAQAWNEGGITVLFAGPPGTGKTMAAEIMARELKLPMYRIDLSQVVNKYIGETEKNLKRVFDAAEVSDMVLFFDEADSLFGKRTDVSDARDRYANLEVSYLLERMERFKGLAILATNRKRDLDEAFMRRIRYVIDFPVPDEPERAEIWKQVIPREVVRNSTIDVAFLARQFPLSGGHIRSVVFNACLQSARGAGDRKELFMKDVLIAVKREYDKMNRSLSVDQLGAYAHHVTGLE</sequence>
<dbReference type="RefSeq" id="WP_173133486.1">
    <property type="nucleotide sequence ID" value="NZ_JABRWJ010000013.1"/>
</dbReference>
<evidence type="ECO:0000313" key="6">
    <source>
        <dbReference type="Proteomes" id="UP000737171"/>
    </source>
</evidence>
<organism evidence="5 6">
    <name type="scientific">Pseudaquabacterium terrae</name>
    <dbReference type="NCBI Taxonomy" id="2732868"/>
    <lineage>
        <taxon>Bacteria</taxon>
        <taxon>Pseudomonadati</taxon>
        <taxon>Pseudomonadota</taxon>
        <taxon>Betaproteobacteria</taxon>
        <taxon>Burkholderiales</taxon>
        <taxon>Sphaerotilaceae</taxon>
        <taxon>Pseudaquabacterium</taxon>
    </lineage>
</organism>
<dbReference type="InterPro" id="IPR050221">
    <property type="entry name" value="26S_Proteasome_ATPase"/>
</dbReference>
<feature type="domain" description="AAA+ ATPase" evidence="4">
    <location>
        <begin position="492"/>
        <end position="624"/>
    </location>
</feature>
<proteinExistence type="inferred from homology"/>
<evidence type="ECO:0000313" key="5">
    <source>
        <dbReference type="EMBL" id="NRF71725.1"/>
    </source>
</evidence>
<name>A0ABX2ET97_9BURK</name>
<dbReference type="InterPro" id="IPR003593">
    <property type="entry name" value="AAA+_ATPase"/>
</dbReference>